<dbReference type="OrthoDB" id="5659997at2"/>
<dbReference type="EMBL" id="CP009654">
    <property type="protein sequence ID" value="APC96223.1"/>
    <property type="molecule type" value="Genomic_DNA"/>
</dbReference>
<keyword evidence="1" id="KW-0732">Signal</keyword>
<feature type="chain" id="PRO_5012249793" description="Lipoprotein" evidence="1">
    <location>
        <begin position="25"/>
        <end position="130"/>
    </location>
</feature>
<dbReference type="Proteomes" id="UP000182521">
    <property type="component" value="Chromosome"/>
</dbReference>
<protein>
    <recommendedName>
        <fullName evidence="4">Lipoprotein</fullName>
    </recommendedName>
</protein>
<dbReference type="STRING" id="1542390.KX01_1713"/>
<reference evidence="3" key="1">
    <citation type="submission" date="2014-10" db="EMBL/GenBank/DDBJ databases">
        <authorList>
            <person name="Kuske C.R."/>
            <person name="Challacombe J.F."/>
            <person name="Daligault H.E."/>
            <person name="Davenport K.W."/>
            <person name="Johnson S.L."/>
            <person name="Siddaramappa S."/>
            <person name="Petersen J.M."/>
        </authorList>
    </citation>
    <scope>NUCLEOTIDE SEQUENCE [LARGE SCALE GENOMIC DNA]</scope>
    <source>
        <strain evidence="3">CA97-1460</strain>
    </source>
</reference>
<dbReference type="KEGG" id="frc:KX01_1713"/>
<feature type="signal peptide" evidence="1">
    <location>
        <begin position="1"/>
        <end position="24"/>
    </location>
</feature>
<gene>
    <name evidence="2" type="ORF">KX01_1713</name>
</gene>
<proteinExistence type="predicted"/>
<name>A0A1J0KR49_9GAMM</name>
<evidence type="ECO:0000313" key="3">
    <source>
        <dbReference type="Proteomes" id="UP000182521"/>
    </source>
</evidence>
<organism evidence="2 3">
    <name type="scientific">Francisella frigiditurris</name>
    <dbReference type="NCBI Taxonomy" id="1542390"/>
    <lineage>
        <taxon>Bacteria</taxon>
        <taxon>Pseudomonadati</taxon>
        <taxon>Pseudomonadota</taxon>
        <taxon>Gammaproteobacteria</taxon>
        <taxon>Thiotrichales</taxon>
        <taxon>Francisellaceae</taxon>
        <taxon>Francisella</taxon>
    </lineage>
</organism>
<accession>A0A1J0KR49</accession>
<dbReference type="PROSITE" id="PS51257">
    <property type="entry name" value="PROKAR_LIPOPROTEIN"/>
    <property type="match status" value="1"/>
</dbReference>
<sequence length="130" mass="14822">MKSFTKIILSTLFITLLLSSCASRQKYIDQQESWIGKTITAYMIKFGYPNNILTINDEDKAYVYTKMMINPEAGRYGGPTETAIFIQAQKQPNFADMYSLNCTTWVIVDDKTNLIKNITFRGNYCVSTGK</sequence>
<keyword evidence="3" id="KW-1185">Reference proteome</keyword>
<evidence type="ECO:0008006" key="4">
    <source>
        <dbReference type="Google" id="ProtNLM"/>
    </source>
</evidence>
<dbReference type="AlphaFoldDB" id="A0A1J0KR49"/>
<dbReference type="RefSeq" id="WP_083578925.1">
    <property type="nucleotide sequence ID" value="NZ_CP009654.1"/>
</dbReference>
<evidence type="ECO:0000256" key="1">
    <source>
        <dbReference type="SAM" id="SignalP"/>
    </source>
</evidence>
<evidence type="ECO:0000313" key="2">
    <source>
        <dbReference type="EMBL" id="APC96223.1"/>
    </source>
</evidence>